<keyword evidence="4" id="KW-0804">Transcription</keyword>
<gene>
    <name evidence="6" type="ORF">AL536_12985</name>
</gene>
<evidence type="ECO:0000259" key="5">
    <source>
        <dbReference type="PROSITE" id="PS50931"/>
    </source>
</evidence>
<keyword evidence="7" id="KW-1185">Reference proteome</keyword>
<name>A0ABN4KQ07_VIBFL</name>
<organism evidence="6 7">
    <name type="scientific">Vibrio fluvialis</name>
    <dbReference type="NCBI Taxonomy" id="676"/>
    <lineage>
        <taxon>Bacteria</taxon>
        <taxon>Pseudomonadati</taxon>
        <taxon>Pseudomonadota</taxon>
        <taxon>Gammaproteobacteria</taxon>
        <taxon>Vibrionales</taxon>
        <taxon>Vibrionaceae</taxon>
        <taxon>Vibrio</taxon>
    </lineage>
</organism>
<dbReference type="InterPro" id="IPR005119">
    <property type="entry name" value="LysR_subst-bd"/>
</dbReference>
<dbReference type="InterPro" id="IPR036388">
    <property type="entry name" value="WH-like_DNA-bd_sf"/>
</dbReference>
<evidence type="ECO:0000256" key="4">
    <source>
        <dbReference type="ARBA" id="ARBA00023163"/>
    </source>
</evidence>
<reference evidence="7" key="1">
    <citation type="submission" date="2015-12" db="EMBL/GenBank/DDBJ databases">
        <title>FDA dAtabase for Regulatory Grade micrObial Sequences (FDA-ARGOS): Supporting development and validation of Infectious Disease Dx tests.</title>
        <authorList>
            <person name="Hoffmann M."/>
            <person name="Allard M."/>
            <person name="Evans P."/>
            <person name="Brown E."/>
            <person name="Tallon L.J."/>
            <person name="Sadzewicz L."/>
            <person name="Sengamalay N."/>
            <person name="Ott S."/>
            <person name="Godinez A."/>
            <person name="Nagaraj S."/>
            <person name="Vyas G."/>
            <person name="Aluvathingal J."/>
            <person name="Nadendla S."/>
            <person name="Geyer C."/>
            <person name="Sichtig H."/>
        </authorList>
    </citation>
    <scope>NUCLEOTIDE SEQUENCE [LARGE SCALE GENOMIC DNA]</scope>
    <source>
        <strain evidence="7">ATCC 33809</strain>
    </source>
</reference>
<dbReference type="PANTHER" id="PTHR30537:SF21">
    <property type="entry name" value="HTH-TYPE TRANSCRIPTIONAL REGULATOR SINR-RELATED"/>
    <property type="match status" value="1"/>
</dbReference>
<evidence type="ECO:0000256" key="2">
    <source>
        <dbReference type="ARBA" id="ARBA00023015"/>
    </source>
</evidence>
<dbReference type="PROSITE" id="PS50931">
    <property type="entry name" value="HTH_LYSR"/>
    <property type="match status" value="1"/>
</dbReference>
<dbReference type="PRINTS" id="PR00039">
    <property type="entry name" value="HTHLYSR"/>
</dbReference>
<dbReference type="Pfam" id="PF00126">
    <property type="entry name" value="HTH_1"/>
    <property type="match status" value="1"/>
</dbReference>
<keyword evidence="3" id="KW-0238">DNA-binding</keyword>
<keyword evidence="2" id="KW-0805">Transcription regulation</keyword>
<dbReference type="Proteomes" id="UP000057088">
    <property type="component" value="Chromosome 2"/>
</dbReference>
<dbReference type="InterPro" id="IPR036390">
    <property type="entry name" value="WH_DNA-bd_sf"/>
</dbReference>
<dbReference type="InterPro" id="IPR058163">
    <property type="entry name" value="LysR-type_TF_proteobact-type"/>
</dbReference>
<dbReference type="SUPFAM" id="SSF53850">
    <property type="entry name" value="Periplasmic binding protein-like II"/>
    <property type="match status" value="1"/>
</dbReference>
<dbReference type="InterPro" id="IPR000847">
    <property type="entry name" value="LysR_HTH_N"/>
</dbReference>
<evidence type="ECO:0000313" key="6">
    <source>
        <dbReference type="EMBL" id="AMF94390.1"/>
    </source>
</evidence>
<sequence length="335" mass="37735">MALLISNQLWCDTPSYRHLRHDMKALNDLNIFVETARQGSFSQAAHSLDVTPAAVSAAIKRLEAQLGFALFVRSTRSLRLTNEGDILLQKTQAALNTIQEGLDQIAQTQGEISGTLNLSAPSDFGRNQLLTWLDEFAELYPNISINLDLSDGITNLYHRPIDLAIRYGTPPDSNFVALPICTCNTRIVCASPEYVLNKPAIVKPSDLLLHHCLCFMLSDTYHNRWTFWKDGETETVVVNSKRSANDGDVVRRWAINGRGVAYKSLLDVSQDIIDGHLIPLMPDWQSEPCPVYLVCADKRLLNHATRALHQFLQAKCEQRMRQVKDLISQRYSQVM</sequence>
<accession>A0ABN4KQ07</accession>
<evidence type="ECO:0000256" key="1">
    <source>
        <dbReference type="ARBA" id="ARBA00009437"/>
    </source>
</evidence>
<dbReference type="Gene3D" id="1.10.10.10">
    <property type="entry name" value="Winged helix-like DNA-binding domain superfamily/Winged helix DNA-binding domain"/>
    <property type="match status" value="1"/>
</dbReference>
<dbReference type="CDD" id="cd08422">
    <property type="entry name" value="PBP2_CrgA_like"/>
    <property type="match status" value="1"/>
</dbReference>
<dbReference type="PANTHER" id="PTHR30537">
    <property type="entry name" value="HTH-TYPE TRANSCRIPTIONAL REGULATOR"/>
    <property type="match status" value="1"/>
</dbReference>
<comment type="similarity">
    <text evidence="1">Belongs to the LysR transcriptional regulatory family.</text>
</comment>
<dbReference type="EMBL" id="CP014035">
    <property type="protein sequence ID" value="AMF94390.1"/>
    <property type="molecule type" value="Genomic_DNA"/>
</dbReference>
<evidence type="ECO:0000256" key="3">
    <source>
        <dbReference type="ARBA" id="ARBA00023125"/>
    </source>
</evidence>
<dbReference type="SUPFAM" id="SSF46785">
    <property type="entry name" value="Winged helix' DNA-binding domain"/>
    <property type="match status" value="1"/>
</dbReference>
<proteinExistence type="inferred from homology"/>
<protein>
    <submittedName>
        <fullName evidence="6">LysR family transcriptional regulator</fullName>
    </submittedName>
</protein>
<evidence type="ECO:0000313" key="7">
    <source>
        <dbReference type="Proteomes" id="UP000057088"/>
    </source>
</evidence>
<feature type="domain" description="HTH lysR-type" evidence="5">
    <location>
        <begin position="26"/>
        <end position="81"/>
    </location>
</feature>
<dbReference type="Pfam" id="PF03466">
    <property type="entry name" value="LysR_substrate"/>
    <property type="match status" value="1"/>
</dbReference>
<dbReference type="Gene3D" id="3.40.190.290">
    <property type="match status" value="1"/>
</dbReference>